<evidence type="ECO:0000256" key="15">
    <source>
        <dbReference type="SAM" id="Phobius"/>
    </source>
</evidence>
<evidence type="ECO:0000313" key="17">
    <source>
        <dbReference type="Proteomes" id="UP000694545"/>
    </source>
</evidence>
<evidence type="ECO:0000256" key="11">
    <source>
        <dbReference type="ARBA" id="ARBA00023136"/>
    </source>
</evidence>
<reference evidence="16" key="2">
    <citation type="submission" date="2025-09" db="UniProtKB">
        <authorList>
            <consortium name="Ensembl"/>
        </authorList>
    </citation>
    <scope>IDENTIFICATION</scope>
</reference>
<accession>A0A8D2J430</accession>
<dbReference type="GO" id="GO:0005856">
    <property type="term" value="C:cytoskeleton"/>
    <property type="evidence" value="ECO:0007669"/>
    <property type="project" value="UniProtKB-SubCell"/>
</dbReference>
<dbReference type="GO" id="GO:0060047">
    <property type="term" value="P:heart contraction"/>
    <property type="evidence" value="ECO:0007669"/>
    <property type="project" value="TreeGrafter"/>
</dbReference>
<keyword evidence="13" id="KW-0325">Glycoprotein</keyword>
<dbReference type="GO" id="GO:0016012">
    <property type="term" value="C:sarcoglycan complex"/>
    <property type="evidence" value="ECO:0007669"/>
    <property type="project" value="InterPro"/>
</dbReference>
<evidence type="ECO:0000313" key="16">
    <source>
        <dbReference type="Ensembl" id="ENSVKKP00000010051.1"/>
    </source>
</evidence>
<dbReference type="GeneID" id="123029282"/>
<reference evidence="16" key="1">
    <citation type="submission" date="2025-08" db="UniProtKB">
        <authorList>
            <consortium name="Ensembl"/>
        </authorList>
    </citation>
    <scope>IDENTIFICATION</scope>
</reference>
<comment type="function">
    <text evidence="1">Component of the sarcoglycan complex, a subcomplex of the dystrophin-glycoprotein complex which forms a link between the F-actin cytoskeleton and the extracellular matrix.</text>
</comment>
<proteinExistence type="inferred from homology"/>
<keyword evidence="12" id="KW-1015">Disulfide bond</keyword>
<evidence type="ECO:0000256" key="10">
    <source>
        <dbReference type="ARBA" id="ARBA00022989"/>
    </source>
</evidence>
<protein>
    <recommendedName>
        <fullName evidence="5">Gamma-sarcoglycan</fullName>
    </recommendedName>
</protein>
<dbReference type="Ensembl" id="ENSVKKT00000010300.1">
    <property type="protein sequence ID" value="ENSVKKP00000010051.1"/>
    <property type="gene ID" value="ENSVKKG00000007093.1"/>
</dbReference>
<evidence type="ECO:0000256" key="1">
    <source>
        <dbReference type="ARBA" id="ARBA00002860"/>
    </source>
</evidence>
<comment type="subcellular location">
    <subcellularLocation>
        <location evidence="3">Cell membrane</location>
        <location evidence="3">Sarcolemma</location>
        <topology evidence="3">Single-pass type II membrane protein</topology>
    </subcellularLocation>
    <subcellularLocation>
        <location evidence="2">Cytoplasm</location>
        <location evidence="2">Cytoskeleton</location>
    </subcellularLocation>
</comment>
<keyword evidence="6" id="KW-1003">Cell membrane</keyword>
<dbReference type="Proteomes" id="UP000694545">
    <property type="component" value="Unplaced"/>
</dbReference>
<keyword evidence="10 15" id="KW-1133">Transmembrane helix</keyword>
<dbReference type="Pfam" id="PF04790">
    <property type="entry name" value="Sarcoglycan_1"/>
    <property type="match status" value="1"/>
</dbReference>
<dbReference type="KEGG" id="vko:123029282"/>
<evidence type="ECO:0000256" key="5">
    <source>
        <dbReference type="ARBA" id="ARBA00020453"/>
    </source>
</evidence>
<evidence type="ECO:0000256" key="3">
    <source>
        <dbReference type="ARBA" id="ARBA00004274"/>
    </source>
</evidence>
<evidence type="ECO:0000256" key="7">
    <source>
        <dbReference type="ARBA" id="ARBA00022490"/>
    </source>
</evidence>
<keyword evidence="9" id="KW-0735">Signal-anchor</keyword>
<dbReference type="PANTHER" id="PTHR12939">
    <property type="entry name" value="SARCOGLYCAN"/>
    <property type="match status" value="1"/>
</dbReference>
<dbReference type="GO" id="GO:0042383">
    <property type="term" value="C:sarcolemma"/>
    <property type="evidence" value="ECO:0007669"/>
    <property type="project" value="UniProtKB-SubCell"/>
</dbReference>
<dbReference type="CTD" id="6445"/>
<name>A0A8D2J430_VARKO</name>
<evidence type="ECO:0000256" key="9">
    <source>
        <dbReference type="ARBA" id="ARBA00022968"/>
    </source>
</evidence>
<keyword evidence="7" id="KW-0963">Cytoplasm</keyword>
<dbReference type="OrthoDB" id="8881719at2759"/>
<keyword evidence="8 15" id="KW-0812">Transmembrane</keyword>
<evidence type="ECO:0000256" key="8">
    <source>
        <dbReference type="ARBA" id="ARBA00022692"/>
    </source>
</evidence>
<dbReference type="InterPro" id="IPR006875">
    <property type="entry name" value="Sarcoglycan"/>
</dbReference>
<evidence type="ECO:0000256" key="4">
    <source>
        <dbReference type="ARBA" id="ARBA00007574"/>
    </source>
</evidence>
<dbReference type="RefSeq" id="XP_044298010.1">
    <property type="nucleotide sequence ID" value="XM_044442075.1"/>
</dbReference>
<comment type="similarity">
    <text evidence="4">Belongs to the sarcoglycan beta/delta/gamma/zeta family.</text>
</comment>
<evidence type="ECO:0000256" key="13">
    <source>
        <dbReference type="ARBA" id="ARBA00023180"/>
    </source>
</evidence>
<sequence>MVREEYTATTPGCNLQRPEPQYVYSIGIYGWRKRCLYLLVLLLIIILVVNLALTIWIMKVMWFSSTGMGYLEVQSEGLRLEGESEFLYPLYAKEVHSRKDSLLLLQSTDNVTLNARNEDGKVTGRLSVGPDMVLFDGQEFQINSVNQDGKHLFTATEDEIMIGTDKLRVTGPEGALCEHSIETPLIKGVKGVSNAKELRLESPTRSLSMDAPQGIHIKAPGGGIKALSRLDIILSSSNGVLTLDAETLRLPKLLQGTSGESDGSQGLYEICVCSDGKLYLAEAAKDSTCVTYSHDCQ</sequence>
<dbReference type="AlphaFoldDB" id="A0A8D2J430"/>
<keyword evidence="14" id="KW-0206">Cytoskeleton</keyword>
<keyword evidence="11 15" id="KW-0472">Membrane</keyword>
<dbReference type="RefSeq" id="XP_044298009.1">
    <property type="nucleotide sequence ID" value="XM_044442074.1"/>
</dbReference>
<evidence type="ECO:0000256" key="14">
    <source>
        <dbReference type="ARBA" id="ARBA00023212"/>
    </source>
</evidence>
<evidence type="ECO:0000256" key="6">
    <source>
        <dbReference type="ARBA" id="ARBA00022475"/>
    </source>
</evidence>
<organism evidence="16 17">
    <name type="scientific">Varanus komodoensis</name>
    <name type="common">Komodo dragon</name>
    <dbReference type="NCBI Taxonomy" id="61221"/>
    <lineage>
        <taxon>Eukaryota</taxon>
        <taxon>Metazoa</taxon>
        <taxon>Chordata</taxon>
        <taxon>Craniata</taxon>
        <taxon>Vertebrata</taxon>
        <taxon>Euteleostomi</taxon>
        <taxon>Lepidosauria</taxon>
        <taxon>Squamata</taxon>
        <taxon>Bifurcata</taxon>
        <taxon>Unidentata</taxon>
        <taxon>Episquamata</taxon>
        <taxon>Toxicofera</taxon>
        <taxon>Anguimorpha</taxon>
        <taxon>Paleoanguimorpha</taxon>
        <taxon>Varanoidea</taxon>
        <taxon>Varanidae</taxon>
        <taxon>Varanus</taxon>
    </lineage>
</organism>
<dbReference type="PANTHER" id="PTHR12939:SF4">
    <property type="entry name" value="GAMMA-SARCOGLYCAN"/>
    <property type="match status" value="1"/>
</dbReference>
<dbReference type="InterPro" id="IPR039972">
    <property type="entry name" value="Sarcoglycan_gamma/delta/zeta"/>
</dbReference>
<evidence type="ECO:0000256" key="2">
    <source>
        <dbReference type="ARBA" id="ARBA00004245"/>
    </source>
</evidence>
<dbReference type="GO" id="GO:0048738">
    <property type="term" value="P:cardiac muscle tissue development"/>
    <property type="evidence" value="ECO:0007669"/>
    <property type="project" value="TreeGrafter"/>
</dbReference>
<evidence type="ECO:0000256" key="12">
    <source>
        <dbReference type="ARBA" id="ARBA00023157"/>
    </source>
</evidence>
<keyword evidence="17" id="KW-1185">Reference proteome</keyword>
<gene>
    <name evidence="16" type="primary">SGCG</name>
</gene>
<feature type="transmembrane region" description="Helical" evidence="15">
    <location>
        <begin position="35"/>
        <end position="58"/>
    </location>
</feature>
<dbReference type="OMA" id="VMWFSPV"/>